<gene>
    <name evidence="2" type="ORF">KTT_13790</name>
</gene>
<proteinExistence type="predicted"/>
<organism evidence="2 3">
    <name type="scientific">Tengunoibacter tsumagoiensis</name>
    <dbReference type="NCBI Taxonomy" id="2014871"/>
    <lineage>
        <taxon>Bacteria</taxon>
        <taxon>Bacillati</taxon>
        <taxon>Chloroflexota</taxon>
        <taxon>Ktedonobacteria</taxon>
        <taxon>Ktedonobacterales</taxon>
        <taxon>Dictyobacteraceae</taxon>
        <taxon>Tengunoibacter</taxon>
    </lineage>
</organism>
<dbReference type="Proteomes" id="UP000287352">
    <property type="component" value="Unassembled WGS sequence"/>
</dbReference>
<dbReference type="RefSeq" id="WP_126579224.1">
    <property type="nucleotide sequence ID" value="NZ_BIFR01000001.1"/>
</dbReference>
<sequence length="199" mass="22663">MQYEVNQTRAAVLVEPGDEKGDIVRWLARQRKPVVMILPEQDTIRRPGDLLELRRISAQQQNTLNLVISSNERLRQWARRQGFNVFSSLEACSRATQRDTEPLAYTQHELIPSMKLASGSLKHRVELTKNTTARRRSGDLSAQLREQKEHERRQSRLLWFLIALLALGILGGIGFGYLMTVAEAGHVTPVVFSYLVMNA</sequence>
<keyword evidence="1" id="KW-0812">Transmembrane</keyword>
<accession>A0A401ZXE2</accession>
<reference evidence="3" key="1">
    <citation type="submission" date="2018-12" db="EMBL/GenBank/DDBJ databases">
        <title>Tengunoibacter tsumagoiensis gen. nov., sp. nov., Dictyobacter kobayashii sp. nov., D. alpinus sp. nov., and D. joshuensis sp. nov. and description of Dictyobacteraceae fam. nov. within the order Ktedonobacterales isolated from Tengu-no-mugimeshi.</title>
        <authorList>
            <person name="Wang C.M."/>
            <person name="Zheng Y."/>
            <person name="Sakai Y."/>
            <person name="Toyoda A."/>
            <person name="Minakuchi Y."/>
            <person name="Abe K."/>
            <person name="Yokota A."/>
            <person name="Yabe S."/>
        </authorList>
    </citation>
    <scope>NUCLEOTIDE SEQUENCE [LARGE SCALE GENOMIC DNA]</scope>
    <source>
        <strain evidence="3">Uno3</strain>
    </source>
</reference>
<name>A0A401ZXE2_9CHLR</name>
<keyword evidence="3" id="KW-1185">Reference proteome</keyword>
<evidence type="ECO:0000313" key="3">
    <source>
        <dbReference type="Proteomes" id="UP000287352"/>
    </source>
</evidence>
<keyword evidence="1" id="KW-0472">Membrane</keyword>
<comment type="caution">
    <text evidence="2">The sequence shown here is derived from an EMBL/GenBank/DDBJ whole genome shotgun (WGS) entry which is preliminary data.</text>
</comment>
<evidence type="ECO:0000256" key="1">
    <source>
        <dbReference type="SAM" id="Phobius"/>
    </source>
</evidence>
<dbReference type="AlphaFoldDB" id="A0A401ZXE2"/>
<dbReference type="OrthoDB" id="152707at2"/>
<keyword evidence="1" id="KW-1133">Transmembrane helix</keyword>
<protein>
    <submittedName>
        <fullName evidence="2">Uncharacterized protein</fullName>
    </submittedName>
</protein>
<dbReference type="EMBL" id="BIFR01000001">
    <property type="protein sequence ID" value="GCE11520.1"/>
    <property type="molecule type" value="Genomic_DNA"/>
</dbReference>
<evidence type="ECO:0000313" key="2">
    <source>
        <dbReference type="EMBL" id="GCE11520.1"/>
    </source>
</evidence>
<feature type="transmembrane region" description="Helical" evidence="1">
    <location>
        <begin position="157"/>
        <end position="179"/>
    </location>
</feature>